<dbReference type="InterPro" id="IPR001623">
    <property type="entry name" value="DnaJ_domain"/>
</dbReference>
<evidence type="ECO:0000313" key="3">
    <source>
        <dbReference type="Proteomes" id="UP001278766"/>
    </source>
</evidence>
<dbReference type="GO" id="GO:0071218">
    <property type="term" value="P:cellular response to misfolded protein"/>
    <property type="evidence" value="ECO:0007669"/>
    <property type="project" value="TreeGrafter"/>
</dbReference>
<dbReference type="InterPro" id="IPR036869">
    <property type="entry name" value="J_dom_sf"/>
</dbReference>
<comment type="caution">
    <text evidence="2">The sequence shown here is derived from an EMBL/GenBank/DDBJ whole genome shotgun (WGS) entry which is preliminary data.</text>
</comment>
<reference evidence="2" key="1">
    <citation type="journal article" date="2023" name="Mol. Phylogenet. Evol.">
        <title>Genome-scale phylogeny and comparative genomics of the fungal order Sordariales.</title>
        <authorList>
            <person name="Hensen N."/>
            <person name="Bonometti L."/>
            <person name="Westerberg I."/>
            <person name="Brannstrom I.O."/>
            <person name="Guillou S."/>
            <person name="Cros-Aarteil S."/>
            <person name="Calhoun S."/>
            <person name="Haridas S."/>
            <person name="Kuo A."/>
            <person name="Mondo S."/>
            <person name="Pangilinan J."/>
            <person name="Riley R."/>
            <person name="LaButti K."/>
            <person name="Andreopoulos B."/>
            <person name="Lipzen A."/>
            <person name="Chen C."/>
            <person name="Yan M."/>
            <person name="Daum C."/>
            <person name="Ng V."/>
            <person name="Clum A."/>
            <person name="Steindorff A."/>
            <person name="Ohm R.A."/>
            <person name="Martin F."/>
            <person name="Silar P."/>
            <person name="Natvig D.O."/>
            <person name="Lalanne C."/>
            <person name="Gautier V."/>
            <person name="Ament-Velasquez S.L."/>
            <person name="Kruys A."/>
            <person name="Hutchinson M.I."/>
            <person name="Powell A.J."/>
            <person name="Barry K."/>
            <person name="Miller A.N."/>
            <person name="Grigoriev I.V."/>
            <person name="Debuchy R."/>
            <person name="Gladieux P."/>
            <person name="Hiltunen Thoren M."/>
            <person name="Johannesson H."/>
        </authorList>
    </citation>
    <scope>NUCLEOTIDE SEQUENCE</scope>
    <source>
        <strain evidence="2">CBS 168.71</strain>
    </source>
</reference>
<keyword evidence="3" id="KW-1185">Reference proteome</keyword>
<dbReference type="EMBL" id="JAUEPN010000001">
    <property type="protein sequence ID" value="KAK3299834.1"/>
    <property type="molecule type" value="Genomic_DNA"/>
</dbReference>
<dbReference type="Proteomes" id="UP001278766">
    <property type="component" value="Unassembled WGS sequence"/>
</dbReference>
<accession>A0AAE0HP62</accession>
<proteinExistence type="predicted"/>
<dbReference type="SUPFAM" id="SSF46565">
    <property type="entry name" value="Chaperone J-domain"/>
    <property type="match status" value="1"/>
</dbReference>
<dbReference type="Pfam" id="PF00226">
    <property type="entry name" value="DnaJ"/>
    <property type="match status" value="1"/>
</dbReference>
<protein>
    <recommendedName>
        <fullName evidence="1">J domain-containing protein</fullName>
    </recommendedName>
</protein>
<dbReference type="GeneID" id="87839588"/>
<evidence type="ECO:0000259" key="1">
    <source>
        <dbReference type="PROSITE" id="PS50076"/>
    </source>
</evidence>
<dbReference type="PANTHER" id="PTHR43908">
    <property type="entry name" value="AT29763P-RELATED"/>
    <property type="match status" value="1"/>
</dbReference>
<dbReference type="GO" id="GO:0030544">
    <property type="term" value="F:Hsp70 protein binding"/>
    <property type="evidence" value="ECO:0007669"/>
    <property type="project" value="TreeGrafter"/>
</dbReference>
<dbReference type="PANTHER" id="PTHR43908:SF3">
    <property type="entry name" value="AT29763P-RELATED"/>
    <property type="match status" value="1"/>
</dbReference>
<dbReference type="PROSITE" id="PS50076">
    <property type="entry name" value="DNAJ_2"/>
    <property type="match status" value="1"/>
</dbReference>
<sequence length="75" mass="8245">MVASKITHDYYAVLGITQTGDEAVIRASYKRLAKLRHPDKNLANPNATAEFQLVCSRTSSPYSPYNADICALARS</sequence>
<dbReference type="AlphaFoldDB" id="A0AAE0HP62"/>
<gene>
    <name evidence="2" type="ORF">B0H64DRAFT_379261</name>
</gene>
<dbReference type="InterPro" id="IPR051100">
    <property type="entry name" value="DnaJ_subfamily_B/C"/>
</dbReference>
<name>A0AAE0HP62_9PEZI</name>
<dbReference type="GO" id="GO:0005789">
    <property type="term" value="C:endoplasmic reticulum membrane"/>
    <property type="evidence" value="ECO:0007669"/>
    <property type="project" value="TreeGrafter"/>
</dbReference>
<feature type="domain" description="J" evidence="1">
    <location>
        <begin position="9"/>
        <end position="75"/>
    </location>
</feature>
<reference evidence="2" key="2">
    <citation type="submission" date="2023-06" db="EMBL/GenBank/DDBJ databases">
        <authorList>
            <consortium name="Lawrence Berkeley National Laboratory"/>
            <person name="Haridas S."/>
            <person name="Hensen N."/>
            <person name="Bonometti L."/>
            <person name="Westerberg I."/>
            <person name="Brannstrom I.O."/>
            <person name="Guillou S."/>
            <person name="Cros-Aarteil S."/>
            <person name="Calhoun S."/>
            <person name="Kuo A."/>
            <person name="Mondo S."/>
            <person name="Pangilinan J."/>
            <person name="Riley R."/>
            <person name="Labutti K."/>
            <person name="Andreopoulos B."/>
            <person name="Lipzen A."/>
            <person name="Chen C."/>
            <person name="Yanf M."/>
            <person name="Daum C."/>
            <person name="Ng V."/>
            <person name="Clum A."/>
            <person name="Steindorff A."/>
            <person name="Ohm R."/>
            <person name="Martin F."/>
            <person name="Silar P."/>
            <person name="Natvig D."/>
            <person name="Lalanne C."/>
            <person name="Gautier V."/>
            <person name="Ament-Velasquez S.L."/>
            <person name="Kruys A."/>
            <person name="Hutchinson M.I."/>
            <person name="Powell A.J."/>
            <person name="Barry K."/>
            <person name="Miller A.N."/>
            <person name="Grigoriev I.V."/>
            <person name="Debuchy R."/>
            <person name="Gladieux P."/>
            <person name="Thoren M.H."/>
            <person name="Johannesson H."/>
        </authorList>
    </citation>
    <scope>NUCLEOTIDE SEQUENCE</scope>
    <source>
        <strain evidence="2">CBS 168.71</strain>
    </source>
</reference>
<dbReference type="CDD" id="cd06257">
    <property type="entry name" value="DnaJ"/>
    <property type="match status" value="1"/>
</dbReference>
<dbReference type="PRINTS" id="PR00625">
    <property type="entry name" value="JDOMAIN"/>
</dbReference>
<evidence type="ECO:0000313" key="2">
    <source>
        <dbReference type="EMBL" id="KAK3299834.1"/>
    </source>
</evidence>
<dbReference type="SMART" id="SM00271">
    <property type="entry name" value="DnaJ"/>
    <property type="match status" value="1"/>
</dbReference>
<dbReference type="Gene3D" id="1.10.287.110">
    <property type="entry name" value="DnaJ domain"/>
    <property type="match status" value="1"/>
</dbReference>
<dbReference type="RefSeq" id="XP_062663348.1">
    <property type="nucleotide sequence ID" value="XM_062802640.1"/>
</dbReference>
<organism evidence="2 3">
    <name type="scientific">Chaetomium fimeti</name>
    <dbReference type="NCBI Taxonomy" id="1854472"/>
    <lineage>
        <taxon>Eukaryota</taxon>
        <taxon>Fungi</taxon>
        <taxon>Dikarya</taxon>
        <taxon>Ascomycota</taxon>
        <taxon>Pezizomycotina</taxon>
        <taxon>Sordariomycetes</taxon>
        <taxon>Sordariomycetidae</taxon>
        <taxon>Sordariales</taxon>
        <taxon>Chaetomiaceae</taxon>
        <taxon>Chaetomium</taxon>
    </lineage>
</organism>